<dbReference type="Pfam" id="PF01773">
    <property type="entry name" value="Nucleos_tra2_N"/>
    <property type="match status" value="1"/>
</dbReference>
<evidence type="ECO:0000259" key="10">
    <source>
        <dbReference type="Pfam" id="PF07670"/>
    </source>
</evidence>
<protein>
    <submittedName>
        <fullName evidence="12">Sodium/nucleoside cotransporter</fullName>
    </submittedName>
</protein>
<feature type="transmembrane region" description="Helical" evidence="7">
    <location>
        <begin position="257"/>
        <end position="277"/>
    </location>
</feature>
<sequence>MFVDATSGDCLHLKTSYMDDLGKPSFPSLWLSLINSHRRAVHITLIAQFSMFEASALHSSLCKWRDVNAKHLQIACYMLIFVFLNLVLIFALTHDFNKAIPLLVILAICWLILLLRAVGHIIPQSFQHGFARLLQKVNSGRVRYIVSASTGIAFAVHITLTAQFTMFEASALHSSLCKWRDVNAKHLQIACYMLIFVFLNLVLIFALTHDFNKAIPLLVILAICWLILILRAVGRIIPQSFQHGFARLLQKANSGRVRYIVSASTGIALSAYVLYLCILNTVQLISLAGLLLLIVISLLLSNDPAKVKWKPLLWGVLLQYVAGFTVLKWRTGQIAFQWATQQLVTFLSYTNNGTKLVFDFVPNPPNICGIEGPFSFTSLPVIIFFSSLCSALYYLGIVQWFLVKIAIFLQYTMGTTAAESLNAAASIFLGPVQFTFHTEAAVMMKHSLNSMTESEIMATLTAGFAMISGSLFALYNAFGACPSYLLASNLMSAPAVLAVSKVIQPEVQRSRQKDMNDFRFPPPEGSTLLESISSGAAQAVPVIFAIIANLIVFLAMVALFDAAIAFLASLIGFDGVTFNTLSGYVFFPLAYIMGVSDASDSTRRIEETLRVAQLIATKTLMNEFVAYQQMSEMLRSGLLGNRAQMMAVFACCGYSNASQIGSQLGIFGAMAPSRRRSFAKMAVKSLIAGSIACFMTAVIAGTIVSGSEHCVPSDTTLNCVPIGQKA</sequence>
<dbReference type="GO" id="GO:0005886">
    <property type="term" value="C:plasma membrane"/>
    <property type="evidence" value="ECO:0007669"/>
    <property type="project" value="UniProtKB-SubCell"/>
</dbReference>
<feature type="transmembrane region" description="Helical" evidence="7">
    <location>
        <begin position="284"/>
        <end position="300"/>
    </location>
</feature>
<dbReference type="PANTHER" id="PTHR10590:SF4">
    <property type="entry name" value="SOLUTE CARRIER FAMILY 28 MEMBER 3"/>
    <property type="match status" value="1"/>
</dbReference>
<keyword evidence="6 7" id="KW-0472">Membrane</keyword>
<evidence type="ECO:0000313" key="11">
    <source>
        <dbReference type="Proteomes" id="UP000036681"/>
    </source>
</evidence>
<evidence type="ECO:0000256" key="7">
    <source>
        <dbReference type="SAM" id="Phobius"/>
    </source>
</evidence>
<feature type="transmembrane region" description="Helical" evidence="7">
    <location>
        <begin position="144"/>
        <end position="167"/>
    </location>
</feature>
<feature type="transmembrane region" description="Helical" evidence="7">
    <location>
        <begin position="187"/>
        <end position="207"/>
    </location>
</feature>
<feature type="transmembrane region" description="Helical" evidence="7">
    <location>
        <begin position="74"/>
        <end position="93"/>
    </location>
</feature>
<accession>A0A0M3HNK6</accession>
<feature type="domain" description="Nucleoside transporter/FeoB GTPase Gate" evidence="10">
    <location>
        <begin position="377"/>
        <end position="478"/>
    </location>
</feature>
<dbReference type="PANTHER" id="PTHR10590">
    <property type="entry name" value="SODIUM/NUCLEOSIDE COTRANSPORTER"/>
    <property type="match status" value="1"/>
</dbReference>
<evidence type="ECO:0000313" key="12">
    <source>
        <dbReference type="WBParaSite" id="ALUE_0000327901-mRNA-1"/>
    </source>
</evidence>
<evidence type="ECO:0000256" key="4">
    <source>
        <dbReference type="ARBA" id="ARBA00022692"/>
    </source>
</evidence>
<feature type="transmembrane region" description="Helical" evidence="7">
    <location>
        <begin position="99"/>
        <end position="123"/>
    </location>
</feature>
<dbReference type="WBParaSite" id="ALUE_0000327901-mRNA-1">
    <property type="protein sequence ID" value="ALUE_0000327901-mRNA-1"/>
    <property type="gene ID" value="ALUE_0000327901"/>
</dbReference>
<keyword evidence="11" id="KW-1185">Reference proteome</keyword>
<feature type="transmembrane region" description="Helical" evidence="7">
    <location>
        <begin position="381"/>
        <end position="403"/>
    </location>
</feature>
<dbReference type="InterPro" id="IPR011642">
    <property type="entry name" value="Gate_dom"/>
</dbReference>
<reference evidence="12" key="1">
    <citation type="submission" date="2017-02" db="UniProtKB">
        <authorList>
            <consortium name="WormBaseParasite"/>
        </authorList>
    </citation>
    <scope>IDENTIFICATION</scope>
</reference>
<dbReference type="InterPro" id="IPR002668">
    <property type="entry name" value="CNT_N_dom"/>
</dbReference>
<dbReference type="GO" id="GO:0005415">
    <property type="term" value="F:nucleoside:sodium symporter activity"/>
    <property type="evidence" value="ECO:0007669"/>
    <property type="project" value="TreeGrafter"/>
</dbReference>
<dbReference type="Proteomes" id="UP000036681">
    <property type="component" value="Unplaced"/>
</dbReference>
<keyword evidence="3" id="KW-1003">Cell membrane</keyword>
<dbReference type="InterPro" id="IPR011657">
    <property type="entry name" value="CNT_C_dom"/>
</dbReference>
<evidence type="ECO:0000256" key="6">
    <source>
        <dbReference type="ARBA" id="ARBA00023136"/>
    </source>
</evidence>
<comment type="subcellular location">
    <subcellularLocation>
        <location evidence="1">Cell membrane</location>
        <topology evidence="1">Multi-pass membrane protein</topology>
    </subcellularLocation>
</comment>
<dbReference type="AlphaFoldDB" id="A0A0M3HNK6"/>
<dbReference type="InterPro" id="IPR008276">
    <property type="entry name" value="C_nuclsd_transpt"/>
</dbReference>
<evidence type="ECO:0000256" key="5">
    <source>
        <dbReference type="ARBA" id="ARBA00022989"/>
    </source>
</evidence>
<feature type="transmembrane region" description="Helical" evidence="7">
    <location>
        <begin position="576"/>
        <end position="595"/>
    </location>
</feature>
<feature type="domain" description="Concentrative nucleoside transporter C-terminal" evidence="9">
    <location>
        <begin position="484"/>
        <end position="701"/>
    </location>
</feature>
<feature type="transmembrane region" description="Helical" evidence="7">
    <location>
        <begin position="456"/>
        <end position="478"/>
    </location>
</feature>
<keyword evidence="4 7" id="KW-0812">Transmembrane</keyword>
<dbReference type="Pfam" id="PF07670">
    <property type="entry name" value="Gate"/>
    <property type="match status" value="1"/>
</dbReference>
<feature type="transmembrane region" description="Helical" evidence="7">
    <location>
        <begin position="214"/>
        <end position="237"/>
    </location>
</feature>
<organism evidence="11 12">
    <name type="scientific">Ascaris lumbricoides</name>
    <name type="common">Giant roundworm</name>
    <dbReference type="NCBI Taxonomy" id="6252"/>
    <lineage>
        <taxon>Eukaryota</taxon>
        <taxon>Metazoa</taxon>
        <taxon>Ecdysozoa</taxon>
        <taxon>Nematoda</taxon>
        <taxon>Chromadorea</taxon>
        <taxon>Rhabditida</taxon>
        <taxon>Spirurina</taxon>
        <taxon>Ascaridomorpha</taxon>
        <taxon>Ascaridoidea</taxon>
        <taxon>Ascarididae</taxon>
        <taxon>Ascaris</taxon>
    </lineage>
</organism>
<comment type="similarity">
    <text evidence="2">Belongs to the concentrative nucleoside transporter (CNT) (TC 2.A.41) family.</text>
</comment>
<feature type="transmembrane region" description="Helical" evidence="7">
    <location>
        <begin position="682"/>
        <end position="704"/>
    </location>
</feature>
<evidence type="ECO:0000256" key="1">
    <source>
        <dbReference type="ARBA" id="ARBA00004651"/>
    </source>
</evidence>
<feature type="domain" description="Concentrative nucleoside transporter N-terminal" evidence="8">
    <location>
        <begin position="288"/>
        <end position="359"/>
    </location>
</feature>
<proteinExistence type="inferred from homology"/>
<name>A0A0M3HNK6_ASCLU</name>
<dbReference type="Pfam" id="PF07662">
    <property type="entry name" value="Nucleos_tra2_C"/>
    <property type="match status" value="1"/>
</dbReference>
<evidence type="ECO:0000259" key="9">
    <source>
        <dbReference type="Pfam" id="PF07662"/>
    </source>
</evidence>
<evidence type="ECO:0000259" key="8">
    <source>
        <dbReference type="Pfam" id="PF01773"/>
    </source>
</evidence>
<keyword evidence="5 7" id="KW-1133">Transmembrane helix</keyword>
<feature type="transmembrane region" description="Helical" evidence="7">
    <location>
        <begin position="542"/>
        <end position="570"/>
    </location>
</feature>
<evidence type="ECO:0000256" key="2">
    <source>
        <dbReference type="ARBA" id="ARBA00009033"/>
    </source>
</evidence>
<evidence type="ECO:0000256" key="3">
    <source>
        <dbReference type="ARBA" id="ARBA00022475"/>
    </source>
</evidence>
<feature type="transmembrane region" description="Helical" evidence="7">
    <location>
        <begin position="423"/>
        <end position="444"/>
    </location>
</feature>